<dbReference type="GO" id="GO:0008033">
    <property type="term" value="P:tRNA processing"/>
    <property type="evidence" value="ECO:0007669"/>
    <property type="project" value="UniProtKB-KW"/>
</dbReference>
<dbReference type="GO" id="GO:0006450">
    <property type="term" value="P:regulation of translational fidelity"/>
    <property type="evidence" value="ECO:0007669"/>
    <property type="project" value="TreeGrafter"/>
</dbReference>
<comment type="function">
    <text evidence="13">Required for the formation of a threonylcarbamoyl group on adenosine at position 37 (t(6)A37) in tRNAs that read codons beginning with adenine.</text>
</comment>
<feature type="binding site" evidence="14">
    <location>
        <position position="110"/>
    </location>
    <ligand>
        <name>ATP</name>
        <dbReference type="ChEBI" id="CHEBI:30616"/>
    </ligand>
</feature>
<keyword evidence="10 13" id="KW-0067">ATP-binding</keyword>
<evidence type="ECO:0000256" key="10">
    <source>
        <dbReference type="ARBA" id="ARBA00022840"/>
    </source>
</evidence>
<dbReference type="InterPro" id="IPR017945">
    <property type="entry name" value="DHBP_synth_RibB-like_a/b_dom"/>
</dbReference>
<dbReference type="InterPro" id="IPR010923">
    <property type="entry name" value="T(6)A37_SUA5"/>
</dbReference>
<gene>
    <name evidence="16" type="ORF">JCM15548_14271</name>
</gene>
<evidence type="ECO:0000256" key="5">
    <source>
        <dbReference type="ARBA" id="ARBA00022490"/>
    </source>
</evidence>
<dbReference type="SUPFAM" id="SSF55821">
    <property type="entry name" value="YrdC/RibB"/>
    <property type="match status" value="1"/>
</dbReference>
<evidence type="ECO:0000256" key="4">
    <source>
        <dbReference type="ARBA" id="ARBA00015492"/>
    </source>
</evidence>
<reference evidence="16 17" key="1">
    <citation type="journal article" date="2015" name="Microbes Environ.">
        <title>Distribution and evolution of nitrogen fixation genes in the phylum bacteroidetes.</title>
        <authorList>
            <person name="Inoue J."/>
            <person name="Oshima K."/>
            <person name="Suda W."/>
            <person name="Sakamoto M."/>
            <person name="Iino T."/>
            <person name="Noda S."/>
            <person name="Hongoh Y."/>
            <person name="Hattori M."/>
            <person name="Ohkuma M."/>
        </authorList>
    </citation>
    <scope>NUCLEOTIDE SEQUENCE [LARGE SCALE GENOMIC DNA]</scope>
    <source>
        <strain evidence="16">JCM 15548</strain>
    </source>
</reference>
<feature type="binding site" evidence="14">
    <location>
        <position position="114"/>
    </location>
    <ligand>
        <name>L-threonine</name>
        <dbReference type="ChEBI" id="CHEBI:57926"/>
    </ligand>
</feature>
<sequence length="340" mass="36903">MIKSGKDIIFASKLIRDGKLVAFPTETVYGLGANGLDAKAVARIFEAKKRPSFDPLILHISSIDDLETVFKKPISPLIFQLAEKYWPGPLTIVAPKTTKVPDIVSAGLSTVAVRMPSHKVAQKLIKQAGVPIAAPSANLFGRLSPTQAQHVKEQLTTIDYLLDGGTTNIGLESTIIAVSGNTIEILRPGAITPDRLQADFPKVKIVASSTEKHIQAPGQLKSHYSPRKPLYLYDEMPEVLPAYAGLLLFEPAPIPEGAQSKIKLLSATGDLLEAASNMFNALHDFEADRSIEQIYAVKIKEEGIGLAIMDRINKAAYRFTHFVDENGISEGEGLPQQSQT</sequence>
<evidence type="ECO:0000256" key="11">
    <source>
        <dbReference type="ARBA" id="ARBA00029774"/>
    </source>
</evidence>
<comment type="subcellular location">
    <subcellularLocation>
        <location evidence="1 13">Cytoplasm</location>
    </subcellularLocation>
</comment>
<dbReference type="InterPro" id="IPR050156">
    <property type="entry name" value="TC-AMP_synthase_SUA5"/>
</dbReference>
<dbReference type="EC" id="2.7.7.87" evidence="3 13"/>
<feature type="binding site" evidence="14">
    <location>
        <position position="27"/>
    </location>
    <ligand>
        <name>L-threonine</name>
        <dbReference type="ChEBI" id="CHEBI:57926"/>
    </ligand>
</feature>
<dbReference type="InterPro" id="IPR006070">
    <property type="entry name" value="Sua5-like_dom"/>
</dbReference>
<evidence type="ECO:0000256" key="9">
    <source>
        <dbReference type="ARBA" id="ARBA00022741"/>
    </source>
</evidence>
<evidence type="ECO:0000313" key="16">
    <source>
        <dbReference type="EMBL" id="GAO31867.1"/>
    </source>
</evidence>
<dbReference type="OrthoDB" id="9814580at2"/>
<evidence type="ECO:0000256" key="8">
    <source>
        <dbReference type="ARBA" id="ARBA00022695"/>
    </source>
</evidence>
<feature type="binding site" evidence="14">
    <location>
        <position position="50"/>
    </location>
    <ligand>
        <name>ATP</name>
        <dbReference type="ChEBI" id="CHEBI:30616"/>
    </ligand>
</feature>
<feature type="domain" description="YrdC-like" evidence="15">
    <location>
        <begin position="5"/>
        <end position="191"/>
    </location>
</feature>
<evidence type="ECO:0000256" key="6">
    <source>
        <dbReference type="ARBA" id="ARBA00022679"/>
    </source>
</evidence>
<keyword evidence="9 13" id="KW-0547">Nucleotide-binding</keyword>
<evidence type="ECO:0000256" key="7">
    <source>
        <dbReference type="ARBA" id="ARBA00022694"/>
    </source>
</evidence>
<evidence type="ECO:0000259" key="15">
    <source>
        <dbReference type="PROSITE" id="PS51163"/>
    </source>
</evidence>
<evidence type="ECO:0000256" key="2">
    <source>
        <dbReference type="ARBA" id="ARBA00007663"/>
    </source>
</evidence>
<accession>A0A0E9M2A5</accession>
<dbReference type="GO" id="GO:0005524">
    <property type="term" value="F:ATP binding"/>
    <property type="evidence" value="ECO:0007669"/>
    <property type="project" value="UniProtKB-UniRule"/>
</dbReference>
<evidence type="ECO:0000313" key="17">
    <source>
        <dbReference type="Proteomes" id="UP000032900"/>
    </source>
</evidence>
<dbReference type="Proteomes" id="UP000032900">
    <property type="component" value="Unassembled WGS sequence"/>
</dbReference>
<dbReference type="PROSITE" id="PS51163">
    <property type="entry name" value="YRDC"/>
    <property type="match status" value="1"/>
</dbReference>
<dbReference type="EMBL" id="BAZW01000066">
    <property type="protein sequence ID" value="GAO31867.1"/>
    <property type="molecule type" value="Genomic_DNA"/>
</dbReference>
<dbReference type="NCBIfam" id="TIGR00057">
    <property type="entry name" value="L-threonylcarbamoyladenylate synthase"/>
    <property type="match status" value="1"/>
</dbReference>
<dbReference type="FunFam" id="3.90.870.10:FF:000009">
    <property type="entry name" value="Threonylcarbamoyl-AMP synthase, putative"/>
    <property type="match status" value="1"/>
</dbReference>
<feature type="binding site" evidence="14">
    <location>
        <position position="136"/>
    </location>
    <ligand>
        <name>ATP</name>
        <dbReference type="ChEBI" id="CHEBI:30616"/>
    </ligand>
</feature>
<dbReference type="PIRSF" id="PIRSF004930">
    <property type="entry name" value="Tln_factor_SUA5"/>
    <property type="match status" value="1"/>
</dbReference>
<dbReference type="Gene3D" id="3.90.870.10">
    <property type="entry name" value="DHBP synthase"/>
    <property type="match status" value="1"/>
</dbReference>
<evidence type="ECO:0000256" key="13">
    <source>
        <dbReference type="PIRNR" id="PIRNR004930"/>
    </source>
</evidence>
<feature type="binding site" evidence="14">
    <location>
        <position position="187"/>
    </location>
    <ligand>
        <name>ATP</name>
        <dbReference type="ChEBI" id="CHEBI:30616"/>
    </ligand>
</feature>
<keyword evidence="17" id="KW-1185">Reference proteome</keyword>
<keyword evidence="5 13" id="KW-0963">Cytoplasm</keyword>
<feature type="binding site" evidence="14">
    <location>
        <position position="59"/>
    </location>
    <ligand>
        <name>ATP</name>
        <dbReference type="ChEBI" id="CHEBI:30616"/>
    </ligand>
</feature>
<evidence type="ECO:0000256" key="1">
    <source>
        <dbReference type="ARBA" id="ARBA00004496"/>
    </source>
</evidence>
<evidence type="ECO:0000256" key="12">
    <source>
        <dbReference type="ARBA" id="ARBA00048366"/>
    </source>
</evidence>
<dbReference type="PANTHER" id="PTHR17490:SF16">
    <property type="entry name" value="THREONYLCARBAMOYL-AMP SYNTHASE"/>
    <property type="match status" value="1"/>
</dbReference>
<dbReference type="GO" id="GO:0003725">
    <property type="term" value="F:double-stranded RNA binding"/>
    <property type="evidence" value="ECO:0007669"/>
    <property type="project" value="UniProtKB-UniRule"/>
</dbReference>
<evidence type="ECO:0000256" key="3">
    <source>
        <dbReference type="ARBA" id="ARBA00012584"/>
    </source>
</evidence>
<dbReference type="GO" id="GO:0061710">
    <property type="term" value="F:L-threonylcarbamoyladenylate synthase"/>
    <property type="evidence" value="ECO:0007669"/>
    <property type="project" value="UniProtKB-EC"/>
</dbReference>
<dbReference type="Gene3D" id="3.40.50.11030">
    <property type="entry name" value="Threonylcarbamoyl-AMP synthase, C-terminal domain"/>
    <property type="match status" value="1"/>
</dbReference>
<dbReference type="PANTHER" id="PTHR17490">
    <property type="entry name" value="SUA5"/>
    <property type="match status" value="1"/>
</dbReference>
<keyword evidence="8 13" id="KW-0548">Nucleotidyltransferase</keyword>
<comment type="caution">
    <text evidence="16">The sequence shown here is derived from an EMBL/GenBank/DDBJ whole genome shotgun (WGS) entry which is preliminary data.</text>
</comment>
<proteinExistence type="inferred from homology"/>
<dbReference type="InterPro" id="IPR005145">
    <property type="entry name" value="Sua5_C"/>
</dbReference>
<dbReference type="GO" id="GO:0005737">
    <property type="term" value="C:cytoplasm"/>
    <property type="evidence" value="ECO:0007669"/>
    <property type="project" value="UniProtKB-SubCell"/>
</dbReference>
<dbReference type="GO" id="GO:0000049">
    <property type="term" value="F:tRNA binding"/>
    <property type="evidence" value="ECO:0007669"/>
    <property type="project" value="TreeGrafter"/>
</dbReference>
<feature type="binding site" evidence="14">
    <location>
        <position position="173"/>
    </location>
    <ligand>
        <name>L-threonine</name>
        <dbReference type="ChEBI" id="CHEBI:57926"/>
    </ligand>
</feature>
<dbReference type="Pfam" id="PF01300">
    <property type="entry name" value="Sua5_yciO_yrdC"/>
    <property type="match status" value="1"/>
</dbReference>
<keyword evidence="6 13" id="KW-0808">Transferase</keyword>
<dbReference type="RefSeq" id="WP_083985236.1">
    <property type="nucleotide sequence ID" value="NZ_BAZW01000066.1"/>
</dbReference>
<feature type="binding site" evidence="14">
    <location>
        <position position="134"/>
    </location>
    <ligand>
        <name>L-threonine</name>
        <dbReference type="ChEBI" id="CHEBI:57926"/>
    </ligand>
</feature>
<comment type="catalytic activity">
    <reaction evidence="12 13">
        <text>L-threonine + hydrogencarbonate + ATP = L-threonylcarbamoyladenylate + diphosphate + H2O</text>
        <dbReference type="Rhea" id="RHEA:36407"/>
        <dbReference type="ChEBI" id="CHEBI:15377"/>
        <dbReference type="ChEBI" id="CHEBI:17544"/>
        <dbReference type="ChEBI" id="CHEBI:30616"/>
        <dbReference type="ChEBI" id="CHEBI:33019"/>
        <dbReference type="ChEBI" id="CHEBI:57926"/>
        <dbReference type="ChEBI" id="CHEBI:73682"/>
        <dbReference type="EC" id="2.7.7.87"/>
    </reaction>
</comment>
<dbReference type="STRING" id="1236989.JCM15548_14271"/>
<organism evidence="16 17">
    <name type="scientific">Geofilum rubicundum JCM 15548</name>
    <dbReference type="NCBI Taxonomy" id="1236989"/>
    <lineage>
        <taxon>Bacteria</taxon>
        <taxon>Pseudomonadati</taxon>
        <taxon>Bacteroidota</taxon>
        <taxon>Bacteroidia</taxon>
        <taxon>Marinilabiliales</taxon>
        <taxon>Marinilabiliaceae</taxon>
        <taxon>Geofilum</taxon>
    </lineage>
</organism>
<name>A0A0E9M2A5_9BACT</name>
<evidence type="ECO:0000256" key="14">
    <source>
        <dbReference type="PIRSR" id="PIRSR004930-1"/>
    </source>
</evidence>
<feature type="binding site" evidence="14">
    <location>
        <position position="144"/>
    </location>
    <ligand>
        <name>ATP</name>
        <dbReference type="ChEBI" id="CHEBI:30616"/>
    </ligand>
</feature>
<dbReference type="InterPro" id="IPR038385">
    <property type="entry name" value="Sua5/YwlC_C"/>
</dbReference>
<comment type="similarity">
    <text evidence="2 13">Belongs to the SUA5 family.</text>
</comment>
<dbReference type="AlphaFoldDB" id="A0A0E9M2A5"/>
<dbReference type="Pfam" id="PF03481">
    <property type="entry name" value="Sua5_C"/>
    <property type="match status" value="1"/>
</dbReference>
<feature type="binding site" evidence="14">
    <location>
        <position position="224"/>
    </location>
    <ligand>
        <name>ATP</name>
        <dbReference type="ChEBI" id="CHEBI:30616"/>
    </ligand>
</feature>
<keyword evidence="7 13" id="KW-0819">tRNA processing</keyword>
<protein>
    <recommendedName>
        <fullName evidence="4 13">Threonylcarbamoyl-AMP synthase</fullName>
        <shortName evidence="13">TC-AMP synthase</shortName>
        <ecNumber evidence="3 13">2.7.7.87</ecNumber>
    </recommendedName>
    <alternativeName>
        <fullName evidence="11 13">L-threonylcarbamoyladenylate synthase</fullName>
    </alternativeName>
</protein>